<accession>G9Y361</accession>
<organism evidence="1 2">
    <name type="scientific">Hafnia alvei ATCC 51873</name>
    <dbReference type="NCBI Taxonomy" id="1002364"/>
    <lineage>
        <taxon>Bacteria</taxon>
        <taxon>Pseudomonadati</taxon>
        <taxon>Pseudomonadota</taxon>
        <taxon>Gammaproteobacteria</taxon>
        <taxon>Enterobacterales</taxon>
        <taxon>Hafniaceae</taxon>
        <taxon>Hafnia</taxon>
    </lineage>
</organism>
<dbReference type="AlphaFoldDB" id="G9Y361"/>
<proteinExistence type="predicted"/>
<dbReference type="RefSeq" id="WP_004090770.1">
    <property type="nucleotide sequence ID" value="NZ_JH417493.1"/>
</dbReference>
<dbReference type="PATRIC" id="fig|1002364.3.peg.910"/>
<dbReference type="HOGENOM" id="CLU_3200466_0_0_6"/>
<gene>
    <name evidence="1" type="ORF">HMPREF0454_00986</name>
</gene>
<evidence type="ECO:0000313" key="2">
    <source>
        <dbReference type="Proteomes" id="UP000005959"/>
    </source>
</evidence>
<protein>
    <submittedName>
        <fullName evidence="1">Uncharacterized protein</fullName>
    </submittedName>
</protein>
<reference evidence="1 2" key="1">
    <citation type="submission" date="2011-08" db="EMBL/GenBank/DDBJ databases">
        <authorList>
            <person name="Weinstock G."/>
            <person name="Sodergren E."/>
            <person name="Clifton S."/>
            <person name="Fulton L."/>
            <person name="Fulton B."/>
            <person name="Courtney L."/>
            <person name="Fronick C."/>
            <person name="Harrison M."/>
            <person name="Strong C."/>
            <person name="Farmer C."/>
            <person name="Delahaunty K."/>
            <person name="Markovic C."/>
            <person name="Hall O."/>
            <person name="Minx P."/>
            <person name="Tomlinson C."/>
            <person name="Mitreva M."/>
            <person name="Hou S."/>
            <person name="Chen J."/>
            <person name="Wollam A."/>
            <person name="Pepin K.H."/>
            <person name="Johnson M."/>
            <person name="Bhonagiri V."/>
            <person name="Zhang X."/>
            <person name="Suruliraj S."/>
            <person name="Warren W."/>
            <person name="Chinwalla A."/>
            <person name="Mardis E.R."/>
            <person name="Wilson R.K."/>
        </authorList>
    </citation>
    <scope>NUCLEOTIDE SEQUENCE [LARGE SCALE GENOMIC DNA]</scope>
    <source>
        <strain evidence="1 2">ATCC 51873</strain>
    </source>
</reference>
<name>G9Y361_HAFAL</name>
<dbReference type="Proteomes" id="UP000005959">
    <property type="component" value="Unassembled WGS sequence"/>
</dbReference>
<evidence type="ECO:0000313" key="1">
    <source>
        <dbReference type="EMBL" id="EHM46190.1"/>
    </source>
</evidence>
<dbReference type="EMBL" id="AGCI01000014">
    <property type="protein sequence ID" value="EHM46190.1"/>
    <property type="molecule type" value="Genomic_DNA"/>
</dbReference>
<sequence>MITLYTISDKFEPLTLPNYLPKVALRIKEGVLAPSKELRIVISEQ</sequence>
<comment type="caution">
    <text evidence="1">The sequence shown here is derived from an EMBL/GenBank/DDBJ whole genome shotgun (WGS) entry which is preliminary data.</text>
</comment>